<dbReference type="HOGENOM" id="CLU_3306540_0_0_6"/>
<dbReference type="Proteomes" id="UP000054529">
    <property type="component" value="Unassembled WGS sequence"/>
</dbReference>
<dbReference type="EMBL" id="AWXV01000002">
    <property type="protein sequence ID" value="KIE64236.1"/>
    <property type="molecule type" value="Genomic_DNA"/>
</dbReference>
<evidence type="ECO:0000313" key="2">
    <source>
        <dbReference type="Proteomes" id="UP000054529"/>
    </source>
</evidence>
<evidence type="ECO:0000313" key="1">
    <source>
        <dbReference type="EMBL" id="KIE64236.1"/>
    </source>
</evidence>
<sequence>MLLIVFNDQSSIESLFFKNFYCSTNRDELMVLIKVEFMI</sequence>
<comment type="caution">
    <text evidence="1">The sequence shown here is derived from an EMBL/GenBank/DDBJ whole genome shotgun (WGS) entry which is preliminary data.</text>
</comment>
<reference evidence="1 2" key="1">
    <citation type="journal article" date="2014" name="G3 (Bethesda)">
        <title>Genome sequence of Candidatus Riesia pediculischaeffi, endosymbiont of chimpanzee lice, and genomic comparison of recently acquired endosymbionts from human and chimpanzee lice.</title>
        <authorList>
            <person name="Boyd B.M."/>
            <person name="Allen J.M."/>
            <person name="de Crecy-Lagard V."/>
            <person name="Reed D.L."/>
        </authorList>
    </citation>
    <scope>NUCLEOTIDE SEQUENCE [LARGE SCALE GENOMIC DNA]</scope>
    <source>
        <strain evidence="1 2">PTSU</strain>
    </source>
</reference>
<protein>
    <submittedName>
        <fullName evidence="1">Uncharacterized protein</fullName>
    </submittedName>
</protein>
<gene>
    <name evidence="1" type="ORF">P689_119207</name>
</gene>
<name>A0A0C1SAE0_9ENTR</name>
<organism evidence="1 2">
    <name type="scientific">Candidatus Riesia pediculischaeffi PTSU</name>
    <dbReference type="NCBI Taxonomy" id="1401651"/>
    <lineage>
        <taxon>Bacteria</taxon>
        <taxon>Pseudomonadati</taxon>
        <taxon>Pseudomonadota</taxon>
        <taxon>Gammaproteobacteria</taxon>
        <taxon>Enterobacterales</taxon>
        <taxon>Enterobacteriaceae</taxon>
        <taxon>Candidatus Riesia</taxon>
    </lineage>
</organism>
<accession>A0A0C1SAE0</accession>
<proteinExistence type="predicted"/>
<dbReference type="AlphaFoldDB" id="A0A0C1SAE0"/>